<dbReference type="PANTHER" id="PTHR12835">
    <property type="entry name" value="BIOTIN PROTEIN LIGASE"/>
    <property type="match status" value="1"/>
</dbReference>
<evidence type="ECO:0000256" key="3">
    <source>
        <dbReference type="ARBA" id="ARBA00022840"/>
    </source>
</evidence>
<dbReference type="CDD" id="cd16442">
    <property type="entry name" value="BPL"/>
    <property type="match status" value="1"/>
</dbReference>
<dbReference type="InterPro" id="IPR004408">
    <property type="entry name" value="Biotin_CoA_COase_ligase"/>
</dbReference>
<dbReference type="SUPFAM" id="SSF50037">
    <property type="entry name" value="C-terminal domain of transcriptional repressors"/>
    <property type="match status" value="1"/>
</dbReference>
<keyword evidence="1 7" id="KW-0436">Ligase</keyword>
<dbReference type="InterPro" id="IPR045864">
    <property type="entry name" value="aa-tRNA-synth_II/BPL/LPL"/>
</dbReference>
<dbReference type="AlphaFoldDB" id="A0A1I4GYX6"/>
<dbReference type="Proteomes" id="UP000181969">
    <property type="component" value="Unassembled WGS sequence"/>
</dbReference>
<evidence type="ECO:0000256" key="1">
    <source>
        <dbReference type="ARBA" id="ARBA00022598"/>
    </source>
</evidence>
<dbReference type="PANTHER" id="PTHR12835:SF5">
    <property type="entry name" value="BIOTIN--PROTEIN LIGASE"/>
    <property type="match status" value="1"/>
</dbReference>
<keyword evidence="3" id="KW-0067">ATP-binding</keyword>
<gene>
    <name evidence="7" type="ORF">SAMN05216438_10632</name>
</gene>
<accession>A0A1I4GYX6</accession>
<dbReference type="InterPro" id="IPR003142">
    <property type="entry name" value="BPL_C"/>
</dbReference>
<keyword evidence="4" id="KW-0092">Biotin</keyword>
<dbReference type="GO" id="GO:0005737">
    <property type="term" value="C:cytoplasm"/>
    <property type="evidence" value="ECO:0007669"/>
    <property type="project" value="TreeGrafter"/>
</dbReference>
<feature type="domain" description="BPL/LPL catalytic" evidence="6">
    <location>
        <begin position="3"/>
        <end position="189"/>
    </location>
</feature>
<dbReference type="GO" id="GO:0005524">
    <property type="term" value="F:ATP binding"/>
    <property type="evidence" value="ECO:0007669"/>
    <property type="project" value="UniProtKB-KW"/>
</dbReference>
<name>A0A1I4GYX6_9LACT</name>
<reference evidence="7 8" key="1">
    <citation type="submission" date="2016-10" db="EMBL/GenBank/DDBJ databases">
        <authorList>
            <person name="de Groot N.N."/>
        </authorList>
    </citation>
    <scope>NUCLEOTIDE SEQUENCE [LARGE SCALE GENOMIC DNA]</scope>
    <source>
        <strain evidence="7 8">M79</strain>
    </source>
</reference>
<dbReference type="EMBL" id="FOTJ01000006">
    <property type="protein sequence ID" value="SFL35135.1"/>
    <property type="molecule type" value="Genomic_DNA"/>
</dbReference>
<organism evidence="7 8">
    <name type="scientific">Lactococcus garvieae</name>
    <dbReference type="NCBI Taxonomy" id="1363"/>
    <lineage>
        <taxon>Bacteria</taxon>
        <taxon>Bacillati</taxon>
        <taxon>Bacillota</taxon>
        <taxon>Bacilli</taxon>
        <taxon>Lactobacillales</taxon>
        <taxon>Streptococcaceae</taxon>
        <taxon>Lactococcus</taxon>
    </lineage>
</organism>
<dbReference type="Pfam" id="PF03099">
    <property type="entry name" value="BPL_LplA_LipB"/>
    <property type="match status" value="1"/>
</dbReference>
<evidence type="ECO:0000313" key="7">
    <source>
        <dbReference type="EMBL" id="SFL35135.1"/>
    </source>
</evidence>
<keyword evidence="2" id="KW-0547">Nucleotide-binding</keyword>
<dbReference type="GO" id="GO:0004077">
    <property type="term" value="F:biotin--[biotin carboxyl-carrier protein] ligase activity"/>
    <property type="evidence" value="ECO:0007669"/>
    <property type="project" value="UniProtKB-EC"/>
</dbReference>
<dbReference type="Pfam" id="PF02237">
    <property type="entry name" value="BPL_C"/>
    <property type="match status" value="1"/>
</dbReference>
<dbReference type="Gene3D" id="3.30.930.10">
    <property type="entry name" value="Bira Bifunctional Protein, Domain 2"/>
    <property type="match status" value="1"/>
</dbReference>
<evidence type="ECO:0000313" key="8">
    <source>
        <dbReference type="Proteomes" id="UP000181969"/>
    </source>
</evidence>
<dbReference type="Gene3D" id="2.30.30.100">
    <property type="match status" value="1"/>
</dbReference>
<dbReference type="PROSITE" id="PS51733">
    <property type="entry name" value="BPL_LPL_CATALYTIC"/>
    <property type="match status" value="1"/>
</dbReference>
<protein>
    <recommendedName>
        <fullName evidence="5">biotin--[biotin carboxyl-carrier protein] ligase</fullName>
        <ecNumber evidence="5">6.3.4.15</ecNumber>
    </recommendedName>
</protein>
<evidence type="ECO:0000259" key="6">
    <source>
        <dbReference type="PROSITE" id="PS51733"/>
    </source>
</evidence>
<dbReference type="NCBIfam" id="TIGR00121">
    <property type="entry name" value="birA_ligase"/>
    <property type="match status" value="1"/>
</dbReference>
<dbReference type="SUPFAM" id="SSF55681">
    <property type="entry name" value="Class II aaRS and biotin synthetases"/>
    <property type="match status" value="1"/>
</dbReference>
<dbReference type="EC" id="6.3.4.15" evidence="5"/>
<evidence type="ECO:0000256" key="2">
    <source>
        <dbReference type="ARBA" id="ARBA00022741"/>
    </source>
</evidence>
<evidence type="ECO:0000256" key="4">
    <source>
        <dbReference type="ARBA" id="ARBA00023267"/>
    </source>
</evidence>
<dbReference type="GO" id="GO:0009249">
    <property type="term" value="P:protein lipoylation"/>
    <property type="evidence" value="ECO:0007669"/>
    <property type="project" value="UniProtKB-ARBA"/>
</dbReference>
<proteinExistence type="predicted"/>
<dbReference type="InterPro" id="IPR004143">
    <property type="entry name" value="BPL_LPL_catalytic"/>
</dbReference>
<dbReference type="RefSeq" id="WP_003133432.1">
    <property type="nucleotide sequence ID" value="NZ_CP071285.1"/>
</dbReference>
<dbReference type="GO" id="GO:0016740">
    <property type="term" value="F:transferase activity"/>
    <property type="evidence" value="ECO:0007669"/>
    <property type="project" value="UniProtKB-ARBA"/>
</dbReference>
<evidence type="ECO:0000256" key="5">
    <source>
        <dbReference type="ARBA" id="ARBA00024227"/>
    </source>
</evidence>
<sequence length="249" mass="27572">MKNPLDKKIILDANPWLNDVKILDESISTQLDAKTDGQANTLYMSEKQTGIYGRFGREYYASPEGGIYMTLLLKPGGALGALPNYTLLAAAAVVSAIETLTTKKVDIKWVNDIYLNHKKIVGILAEAQVQPDTSLQVALGIGINFHISTFPEAIAHKAGSLFTETPTITRSELVAKIWSEFHRLSKRNFFEIYKSHSFILGKTVEFEENKVLYKGTAVDLTPSGQLIVHLEDGQTKILSSGEISLKKWT</sequence>
<dbReference type="InterPro" id="IPR008988">
    <property type="entry name" value="Transcriptional_repressor_C"/>
</dbReference>
<dbReference type="OrthoDB" id="9807064at2"/>